<name>A0A0U1M5P3_TALIS</name>
<dbReference type="OrthoDB" id="5365320at2759"/>
<reference evidence="1 2" key="1">
    <citation type="submission" date="2015-04" db="EMBL/GenBank/DDBJ databases">
        <authorList>
            <person name="Syromyatnikov M.Y."/>
            <person name="Popov V.N."/>
        </authorList>
    </citation>
    <scope>NUCLEOTIDE SEQUENCE [LARGE SCALE GENOMIC DNA]</scope>
    <source>
        <strain evidence="1">WF-38-12</strain>
    </source>
</reference>
<evidence type="ECO:0000313" key="2">
    <source>
        <dbReference type="Proteomes" id="UP000054383"/>
    </source>
</evidence>
<dbReference type="Proteomes" id="UP000054383">
    <property type="component" value="Unassembled WGS sequence"/>
</dbReference>
<dbReference type="OMA" id="AWWCDRQ"/>
<dbReference type="SUPFAM" id="SSF81383">
    <property type="entry name" value="F-box domain"/>
    <property type="match status" value="1"/>
</dbReference>
<organism evidence="1 2">
    <name type="scientific">Talaromyces islandicus</name>
    <name type="common">Penicillium islandicum</name>
    <dbReference type="NCBI Taxonomy" id="28573"/>
    <lineage>
        <taxon>Eukaryota</taxon>
        <taxon>Fungi</taxon>
        <taxon>Dikarya</taxon>
        <taxon>Ascomycota</taxon>
        <taxon>Pezizomycotina</taxon>
        <taxon>Eurotiomycetes</taxon>
        <taxon>Eurotiomycetidae</taxon>
        <taxon>Eurotiales</taxon>
        <taxon>Trichocomaceae</taxon>
        <taxon>Talaromyces</taxon>
        <taxon>Talaromyces sect. Islandici</taxon>
    </lineage>
</organism>
<accession>A0A0U1M5P3</accession>
<dbReference type="EMBL" id="CVMT01000007">
    <property type="protein sequence ID" value="CRG90351.1"/>
    <property type="molecule type" value="Genomic_DNA"/>
</dbReference>
<proteinExistence type="predicted"/>
<gene>
    <name evidence="1" type="ORF">PISL3812_07394</name>
</gene>
<sequence length="267" mass="31122">MVLQMANTLPREKQMLLLALPAELLIIIFGSIPSFVDAAHLAQTCKSLNKIWKQHLAPIYNLIAPSAIPCHRDLRGLLAVQGHLALDAPVIATQDIARVVETSKNGAKLIDAYHEEMERTGYLHDPQVPLVLSPSEETRFLQAHYQLWALLLLDKDQLEQRIDTMPLEQSFLLSDFLCVFFHRQIDDPEFQKRCNEPGWPVNRLQKRLRAQRNRDFTRLHGVNYRPVEFTPWERNGRYAWWCDRQQELFKKMLTGTLFDKEDRGNRE</sequence>
<evidence type="ECO:0000313" key="1">
    <source>
        <dbReference type="EMBL" id="CRG90351.1"/>
    </source>
</evidence>
<dbReference type="InterPro" id="IPR036047">
    <property type="entry name" value="F-box-like_dom_sf"/>
</dbReference>
<evidence type="ECO:0008006" key="3">
    <source>
        <dbReference type="Google" id="ProtNLM"/>
    </source>
</evidence>
<protein>
    <recommendedName>
        <fullName evidence="3">F-box domain-containing protein</fullName>
    </recommendedName>
</protein>
<dbReference type="AlphaFoldDB" id="A0A0U1M5P3"/>
<keyword evidence="2" id="KW-1185">Reference proteome</keyword>